<accession>A0A4V2EWQ4</accession>
<organism evidence="1 2">
    <name type="scientific">Sphaerotilus mobilis</name>
    <dbReference type="NCBI Taxonomy" id="47994"/>
    <lineage>
        <taxon>Bacteria</taxon>
        <taxon>Pseudomonadati</taxon>
        <taxon>Pseudomonadota</taxon>
        <taxon>Betaproteobacteria</taxon>
        <taxon>Burkholderiales</taxon>
        <taxon>Sphaerotilaceae</taxon>
        <taxon>Sphaerotilus</taxon>
    </lineage>
</organism>
<dbReference type="Proteomes" id="UP000293433">
    <property type="component" value="Unassembled WGS sequence"/>
</dbReference>
<keyword evidence="2" id="KW-1185">Reference proteome</keyword>
<sequence length="179" mass="18836">MQLENTQTLPVSQALAWESLNDMSLIQQAIPGCEGIETVGENQYEVVVVAAIGPVKAKFKGKLHISDIVAPVSYQLAFEGQGGAAGHGKGTAQVSLSAQGDNETLLTYSVHATVGGKIAQIGSRLVDMAAAKMARDFFEKFNAALTERHAPPAEVAAEDAAPADTAEKKGWFKKLVGKT</sequence>
<comment type="caution">
    <text evidence="1">The sequence shown here is derived from an EMBL/GenBank/DDBJ whole genome shotgun (WGS) entry which is preliminary data.</text>
</comment>
<dbReference type="PANTHER" id="PTHR38588">
    <property type="entry name" value="BLL0334 PROTEIN"/>
    <property type="match status" value="1"/>
</dbReference>
<dbReference type="CDD" id="cd05018">
    <property type="entry name" value="CoxG"/>
    <property type="match status" value="1"/>
</dbReference>
<dbReference type="InterPro" id="IPR010419">
    <property type="entry name" value="CO_DH_gsu"/>
</dbReference>
<name>A0A4V2EWQ4_9BURK</name>
<dbReference type="SUPFAM" id="SSF55961">
    <property type="entry name" value="Bet v1-like"/>
    <property type="match status" value="1"/>
</dbReference>
<reference evidence="1 2" key="1">
    <citation type="submission" date="2019-02" db="EMBL/GenBank/DDBJ databases">
        <title>Genomic Encyclopedia of Type Strains, Phase IV (KMG-IV): sequencing the most valuable type-strain genomes for metagenomic binning, comparative biology and taxonomic classification.</title>
        <authorList>
            <person name="Goeker M."/>
        </authorList>
    </citation>
    <scope>NUCLEOTIDE SEQUENCE [LARGE SCALE GENOMIC DNA]</scope>
    <source>
        <strain evidence="1 2">DSM 10617</strain>
    </source>
</reference>
<dbReference type="InterPro" id="IPR023393">
    <property type="entry name" value="START-like_dom_sf"/>
</dbReference>
<protein>
    <recommendedName>
        <fullName evidence="3">Carbon monoxide dehydrogenase subunit G</fullName>
    </recommendedName>
</protein>
<evidence type="ECO:0000313" key="1">
    <source>
        <dbReference type="EMBL" id="RZS56800.1"/>
    </source>
</evidence>
<dbReference type="PANTHER" id="PTHR38588:SF1">
    <property type="entry name" value="BLL0334 PROTEIN"/>
    <property type="match status" value="1"/>
</dbReference>
<dbReference type="RefSeq" id="WP_130481227.1">
    <property type="nucleotide sequence ID" value="NZ_SGWV01000008.1"/>
</dbReference>
<dbReference type="OrthoDB" id="9787428at2"/>
<evidence type="ECO:0000313" key="2">
    <source>
        <dbReference type="Proteomes" id="UP000293433"/>
    </source>
</evidence>
<dbReference type="EMBL" id="SGWV01000008">
    <property type="protein sequence ID" value="RZS56800.1"/>
    <property type="molecule type" value="Genomic_DNA"/>
</dbReference>
<dbReference type="AlphaFoldDB" id="A0A4V2EWQ4"/>
<dbReference type="Gene3D" id="3.30.530.20">
    <property type="match status" value="1"/>
</dbReference>
<gene>
    <name evidence="1" type="ORF">EV685_1355</name>
</gene>
<evidence type="ECO:0008006" key="3">
    <source>
        <dbReference type="Google" id="ProtNLM"/>
    </source>
</evidence>
<proteinExistence type="predicted"/>
<dbReference type="Pfam" id="PF06240">
    <property type="entry name" value="COXG"/>
    <property type="match status" value="1"/>
</dbReference>